<gene>
    <name evidence="10" type="ORF">NA57DRAFT_76590</name>
</gene>
<feature type="compositionally biased region" description="Low complexity" evidence="8">
    <location>
        <begin position="176"/>
        <end position="193"/>
    </location>
</feature>
<evidence type="ECO:0000256" key="8">
    <source>
        <dbReference type="SAM" id="MobiDB-lite"/>
    </source>
</evidence>
<dbReference type="GO" id="GO:0098552">
    <property type="term" value="C:side of membrane"/>
    <property type="evidence" value="ECO:0007669"/>
    <property type="project" value="UniProtKB-KW"/>
</dbReference>
<keyword evidence="7" id="KW-0449">Lipoprotein</keyword>
<dbReference type="InterPro" id="IPR046936">
    <property type="entry name" value="BIM1-like"/>
</dbReference>
<dbReference type="EMBL" id="ML978127">
    <property type="protein sequence ID" value="KAF2097782.1"/>
    <property type="molecule type" value="Genomic_DNA"/>
</dbReference>
<accession>A0A9P4M7Y2</accession>
<proteinExistence type="predicted"/>
<evidence type="ECO:0000256" key="7">
    <source>
        <dbReference type="ARBA" id="ARBA00023288"/>
    </source>
</evidence>
<evidence type="ECO:0000313" key="10">
    <source>
        <dbReference type="EMBL" id="KAF2097782.1"/>
    </source>
</evidence>
<comment type="caution">
    <text evidence="10">The sequence shown here is derived from an EMBL/GenBank/DDBJ whole genome shotgun (WGS) entry which is preliminary data.</text>
</comment>
<keyword evidence="3" id="KW-0336">GPI-anchor</keyword>
<dbReference type="OrthoDB" id="2146436at2759"/>
<evidence type="ECO:0000256" key="1">
    <source>
        <dbReference type="ARBA" id="ARBA00004609"/>
    </source>
</evidence>
<dbReference type="Proteomes" id="UP000799772">
    <property type="component" value="Unassembled WGS sequence"/>
</dbReference>
<dbReference type="AlphaFoldDB" id="A0A9P4M7Y2"/>
<comment type="subcellular location">
    <subcellularLocation>
        <location evidence="1">Cell membrane</location>
        <topology evidence="1">Lipid-anchor</topology>
        <topology evidence="1">GPI-anchor</topology>
    </subcellularLocation>
</comment>
<name>A0A9P4M7Y2_9PEZI</name>
<dbReference type="GO" id="GO:0005886">
    <property type="term" value="C:plasma membrane"/>
    <property type="evidence" value="ECO:0007669"/>
    <property type="project" value="UniProtKB-SubCell"/>
</dbReference>
<keyword evidence="11" id="KW-1185">Reference proteome</keyword>
<evidence type="ECO:0000256" key="2">
    <source>
        <dbReference type="ARBA" id="ARBA00022475"/>
    </source>
</evidence>
<evidence type="ECO:0000259" key="9">
    <source>
        <dbReference type="Pfam" id="PF20238"/>
    </source>
</evidence>
<dbReference type="InterPro" id="IPR046530">
    <property type="entry name" value="BIM1-like_dom"/>
</dbReference>
<dbReference type="PANTHER" id="PTHR34992:SF1">
    <property type="entry name" value="COPPER ACQUISITION FACTOR BIM1-LIKE DOMAIN-CONTAINING PROTEIN"/>
    <property type="match status" value="1"/>
</dbReference>
<keyword evidence="6" id="KW-0325">Glycoprotein</keyword>
<evidence type="ECO:0000256" key="4">
    <source>
        <dbReference type="ARBA" id="ARBA00022729"/>
    </source>
</evidence>
<feature type="domain" description="Copper acquisition factor BIM1-like" evidence="9">
    <location>
        <begin position="15"/>
        <end position="156"/>
    </location>
</feature>
<dbReference type="PANTHER" id="PTHR34992">
    <property type="entry name" value="HYPHAL ANASTAMOSIS-7 PROTEIN"/>
    <property type="match status" value="1"/>
</dbReference>
<evidence type="ECO:0000256" key="6">
    <source>
        <dbReference type="ARBA" id="ARBA00023180"/>
    </source>
</evidence>
<evidence type="ECO:0000256" key="3">
    <source>
        <dbReference type="ARBA" id="ARBA00022622"/>
    </source>
</evidence>
<evidence type="ECO:0000256" key="5">
    <source>
        <dbReference type="ARBA" id="ARBA00023136"/>
    </source>
</evidence>
<protein>
    <recommendedName>
        <fullName evidence="9">Copper acquisition factor BIM1-like domain-containing protein</fullName>
    </recommendedName>
</protein>
<keyword evidence="5" id="KW-0472">Membrane</keyword>
<dbReference type="Pfam" id="PF20238">
    <property type="entry name" value="BIM1-like_dom"/>
    <property type="match status" value="1"/>
</dbReference>
<keyword evidence="4" id="KW-0732">Signal</keyword>
<sequence length="232" mass="23571">MYSITTFLFPALAAAHFQMHYPHSRGFSEDTIVQYPCGGFNDVESNRTEFPINGGPVQLNMEHTETNVEVLIAFGNNPSGADYHTVLVPTLFERGPQLFCLGDIRIPNAKAGTNATIQVVTNGDPSGGLYACADITLTDTPLSSADFKANCQNSTGVSISYLNTKNNANTTEAGQTGSSGSSSSSSASGSSSASTAAAASSSSTGIAAMATANVMGALAAGAVGLVGIAAAL</sequence>
<dbReference type="CDD" id="cd21176">
    <property type="entry name" value="LPMO_auxiliary-like"/>
    <property type="match status" value="1"/>
</dbReference>
<feature type="region of interest" description="Disordered" evidence="8">
    <location>
        <begin position="170"/>
        <end position="193"/>
    </location>
</feature>
<evidence type="ECO:0000313" key="11">
    <source>
        <dbReference type="Proteomes" id="UP000799772"/>
    </source>
</evidence>
<organism evidence="10 11">
    <name type="scientific">Rhizodiscina lignyota</name>
    <dbReference type="NCBI Taxonomy" id="1504668"/>
    <lineage>
        <taxon>Eukaryota</taxon>
        <taxon>Fungi</taxon>
        <taxon>Dikarya</taxon>
        <taxon>Ascomycota</taxon>
        <taxon>Pezizomycotina</taxon>
        <taxon>Dothideomycetes</taxon>
        <taxon>Pleosporomycetidae</taxon>
        <taxon>Aulographales</taxon>
        <taxon>Rhizodiscinaceae</taxon>
        <taxon>Rhizodiscina</taxon>
    </lineage>
</organism>
<reference evidence="10" key="1">
    <citation type="journal article" date="2020" name="Stud. Mycol.">
        <title>101 Dothideomycetes genomes: a test case for predicting lifestyles and emergence of pathogens.</title>
        <authorList>
            <person name="Haridas S."/>
            <person name="Albert R."/>
            <person name="Binder M."/>
            <person name="Bloem J."/>
            <person name="Labutti K."/>
            <person name="Salamov A."/>
            <person name="Andreopoulos B."/>
            <person name="Baker S."/>
            <person name="Barry K."/>
            <person name="Bills G."/>
            <person name="Bluhm B."/>
            <person name="Cannon C."/>
            <person name="Castanera R."/>
            <person name="Culley D."/>
            <person name="Daum C."/>
            <person name="Ezra D."/>
            <person name="Gonzalez J."/>
            <person name="Henrissat B."/>
            <person name="Kuo A."/>
            <person name="Liang C."/>
            <person name="Lipzen A."/>
            <person name="Lutzoni F."/>
            <person name="Magnuson J."/>
            <person name="Mondo S."/>
            <person name="Nolan M."/>
            <person name="Ohm R."/>
            <person name="Pangilinan J."/>
            <person name="Park H.-J."/>
            <person name="Ramirez L."/>
            <person name="Alfaro M."/>
            <person name="Sun H."/>
            <person name="Tritt A."/>
            <person name="Yoshinaga Y."/>
            <person name="Zwiers L.-H."/>
            <person name="Turgeon B."/>
            <person name="Goodwin S."/>
            <person name="Spatafora J."/>
            <person name="Crous P."/>
            <person name="Grigoriev I."/>
        </authorList>
    </citation>
    <scope>NUCLEOTIDE SEQUENCE</scope>
    <source>
        <strain evidence="10">CBS 133067</strain>
    </source>
</reference>
<keyword evidence="2" id="KW-1003">Cell membrane</keyword>